<organism evidence="2 3">
    <name type="scientific">Leptobacterium flavescens</name>
    <dbReference type="NCBI Taxonomy" id="472055"/>
    <lineage>
        <taxon>Bacteria</taxon>
        <taxon>Pseudomonadati</taxon>
        <taxon>Bacteroidota</taxon>
        <taxon>Flavobacteriia</taxon>
        <taxon>Flavobacteriales</taxon>
        <taxon>Flavobacteriaceae</taxon>
        <taxon>Leptobacterium</taxon>
    </lineage>
</organism>
<protein>
    <recommendedName>
        <fullName evidence="4">Orphan protein</fullName>
    </recommendedName>
</protein>
<evidence type="ECO:0000313" key="2">
    <source>
        <dbReference type="EMBL" id="NER11843.1"/>
    </source>
</evidence>
<evidence type="ECO:0000256" key="1">
    <source>
        <dbReference type="SAM" id="SignalP"/>
    </source>
</evidence>
<keyword evidence="3" id="KW-1185">Reference proteome</keyword>
<name>A0A6P0ULB1_9FLAO</name>
<dbReference type="InterPro" id="IPR045398">
    <property type="entry name" value="DUF6515"/>
</dbReference>
<accession>A0A6P0ULB1</accession>
<dbReference type="Proteomes" id="UP000468581">
    <property type="component" value="Unassembled WGS sequence"/>
</dbReference>
<comment type="caution">
    <text evidence="2">The sequence shown here is derived from an EMBL/GenBank/DDBJ whole genome shotgun (WGS) entry which is preliminary data.</text>
</comment>
<sequence>MKTLRISTLLSFMAIFLAVNEMNAQRRVVVKTPHRTVVRTPRAKVVYRNPAPAVRVVRTVPRTAVVVNYGGLRYHYSAGVYYRYYNGRYVVVSAPIGLRVRVLPVGYRLIYVGPRAYYYYQGSYYIKVQGTDEYETVEAPTDAVVHTLPEDTEEVEIDGKTFYEYNGILYKVVTTPEGKAFKVTGKLED</sequence>
<feature type="chain" id="PRO_5026872554" description="Orphan protein" evidence="1">
    <location>
        <begin position="25"/>
        <end position="189"/>
    </location>
</feature>
<dbReference type="RefSeq" id="WP_163604879.1">
    <property type="nucleotide sequence ID" value="NZ_JAABOO010000001.1"/>
</dbReference>
<evidence type="ECO:0000313" key="3">
    <source>
        <dbReference type="Proteomes" id="UP000468581"/>
    </source>
</evidence>
<dbReference type="Pfam" id="PF20125">
    <property type="entry name" value="DUF6515"/>
    <property type="match status" value="1"/>
</dbReference>
<dbReference type="AlphaFoldDB" id="A0A6P0ULB1"/>
<gene>
    <name evidence="2" type="ORF">GWK08_00165</name>
</gene>
<evidence type="ECO:0008006" key="4">
    <source>
        <dbReference type="Google" id="ProtNLM"/>
    </source>
</evidence>
<feature type="signal peptide" evidence="1">
    <location>
        <begin position="1"/>
        <end position="24"/>
    </location>
</feature>
<proteinExistence type="predicted"/>
<keyword evidence="1" id="KW-0732">Signal</keyword>
<reference evidence="2 3" key="1">
    <citation type="submission" date="2020-01" db="EMBL/GenBank/DDBJ databases">
        <title>Leptobacterium flavescens.</title>
        <authorList>
            <person name="Wang G."/>
        </authorList>
    </citation>
    <scope>NUCLEOTIDE SEQUENCE [LARGE SCALE GENOMIC DNA]</scope>
    <source>
        <strain evidence="2 3">KCTC 22160</strain>
    </source>
</reference>
<dbReference type="EMBL" id="JAABOO010000001">
    <property type="protein sequence ID" value="NER11843.1"/>
    <property type="molecule type" value="Genomic_DNA"/>
</dbReference>